<feature type="region of interest" description="Disordered" evidence="1">
    <location>
        <begin position="26"/>
        <end position="63"/>
    </location>
</feature>
<gene>
    <name evidence="2" type="ORF">GCM10023323_16580</name>
</gene>
<accession>A0ABP9T1Y5</accession>
<organism evidence="2 3">
    <name type="scientific">Streptomyces thinghirensis</name>
    <dbReference type="NCBI Taxonomy" id="551547"/>
    <lineage>
        <taxon>Bacteria</taxon>
        <taxon>Bacillati</taxon>
        <taxon>Actinomycetota</taxon>
        <taxon>Actinomycetes</taxon>
        <taxon>Kitasatosporales</taxon>
        <taxon>Streptomycetaceae</taxon>
        <taxon>Streptomyces</taxon>
    </lineage>
</organism>
<dbReference type="Proteomes" id="UP001499878">
    <property type="component" value="Unassembled WGS sequence"/>
</dbReference>
<dbReference type="EMBL" id="BAABJR010000004">
    <property type="protein sequence ID" value="GAA5206193.1"/>
    <property type="molecule type" value="Genomic_DNA"/>
</dbReference>
<sequence>MAGAFHGQARRSRYPVTDFAVPSDTAHTRLTGGTTHRAGRFRPRFASRPLHRPYPPRATPSLRCGSGFDLLQTHADADRFPGRPRVGGPEGLREFLATRTVFFGEHHTLRQMSEPVLGVDGCADPNDNARALFSRPDEGLRT</sequence>
<keyword evidence="3" id="KW-1185">Reference proteome</keyword>
<proteinExistence type="predicted"/>
<evidence type="ECO:0000313" key="2">
    <source>
        <dbReference type="EMBL" id="GAA5206193.1"/>
    </source>
</evidence>
<evidence type="ECO:0000256" key="1">
    <source>
        <dbReference type="SAM" id="MobiDB-lite"/>
    </source>
</evidence>
<name>A0ABP9T1Y5_9ACTN</name>
<comment type="caution">
    <text evidence="2">The sequence shown here is derived from an EMBL/GenBank/DDBJ whole genome shotgun (WGS) entry which is preliminary data.</text>
</comment>
<evidence type="ECO:0000313" key="3">
    <source>
        <dbReference type="Proteomes" id="UP001499878"/>
    </source>
</evidence>
<protein>
    <submittedName>
        <fullName evidence="2">Uncharacterized protein</fullName>
    </submittedName>
</protein>
<feature type="compositionally biased region" description="Basic residues" evidence="1">
    <location>
        <begin position="37"/>
        <end position="51"/>
    </location>
</feature>
<reference evidence="3" key="1">
    <citation type="journal article" date="2019" name="Int. J. Syst. Evol. Microbiol.">
        <title>The Global Catalogue of Microorganisms (GCM) 10K type strain sequencing project: providing services to taxonomists for standard genome sequencing and annotation.</title>
        <authorList>
            <consortium name="The Broad Institute Genomics Platform"/>
            <consortium name="The Broad Institute Genome Sequencing Center for Infectious Disease"/>
            <person name="Wu L."/>
            <person name="Ma J."/>
        </authorList>
    </citation>
    <scope>NUCLEOTIDE SEQUENCE [LARGE SCALE GENOMIC DNA]</scope>
    <source>
        <strain evidence="3">JCM 18306</strain>
    </source>
</reference>